<dbReference type="GO" id="GO:0000506">
    <property type="term" value="C:glycosylphosphatidylinositol-N-acetylglucosaminyltransferase (GPI-GnT) complex"/>
    <property type="evidence" value="ECO:0007669"/>
    <property type="project" value="InterPro"/>
</dbReference>
<keyword evidence="3" id="KW-1133">Transmembrane helix</keyword>
<keyword evidence="3" id="KW-0472">Membrane</keyword>
<feature type="transmembrane region" description="Helical" evidence="3">
    <location>
        <begin position="41"/>
        <end position="59"/>
    </location>
</feature>
<name>A0AA88SBK7_9ASTE</name>
<evidence type="ECO:0000313" key="5">
    <source>
        <dbReference type="EMBL" id="KAK2996356.1"/>
    </source>
</evidence>
<accession>A0AA88SBK7</accession>
<dbReference type="InterPro" id="IPR044215">
    <property type="entry name" value="PIG-H"/>
</dbReference>
<evidence type="ECO:0000256" key="2">
    <source>
        <dbReference type="ARBA" id="ARBA00009610"/>
    </source>
</evidence>
<proteinExistence type="inferred from homology"/>
<dbReference type="PANTHER" id="PTHR15231">
    <property type="entry name" value="PHOSPHATIDYLINOSITOL N-ACETYLGLUCOSAMINYLTRANSFERASE SUBUNIT H"/>
    <property type="match status" value="1"/>
</dbReference>
<feature type="transmembrane region" description="Helical" evidence="3">
    <location>
        <begin position="65"/>
        <end position="83"/>
    </location>
</feature>
<sequence length="201" mass="22535">MVEPHSITNGGYTYIHDVDKGPIEAIDTHHVIARRNAAKSVIFNLSSFILIANPLFLFFVKDKLAMALLWSLILCAFFVKLFFQKPIEKGDLIILGLNVSESVIIMPAFGVQLETHYRSGRIIRRFIPIDKILKAVVNECVTPVTCYWTLSLIVRGEEELTLVFKEFRPPLKLLVPIWKALCAATDSADNPDAFTQEGSGS</sequence>
<gene>
    <name evidence="5" type="ORF">RJ639_026671</name>
</gene>
<feature type="domain" description="Phosphatidylinositol N-acetylglucosaminyltransferase subunit H conserved" evidence="4">
    <location>
        <begin position="102"/>
        <end position="165"/>
    </location>
</feature>
<dbReference type="PANTHER" id="PTHR15231:SF1">
    <property type="entry name" value="PHOSPHATIDYLINOSITOL N-ACETYLGLUCOSAMINYLTRANSFERASE SUBUNIT H"/>
    <property type="match status" value="1"/>
</dbReference>
<reference evidence="5" key="1">
    <citation type="submission" date="2022-12" db="EMBL/GenBank/DDBJ databases">
        <title>Draft genome assemblies for two species of Escallonia (Escalloniales).</title>
        <authorList>
            <person name="Chanderbali A."/>
            <person name="Dervinis C."/>
            <person name="Anghel I."/>
            <person name="Soltis D."/>
            <person name="Soltis P."/>
            <person name="Zapata F."/>
        </authorList>
    </citation>
    <scope>NUCLEOTIDE SEQUENCE</scope>
    <source>
        <strain evidence="5">UCBG64.0493</strain>
        <tissue evidence="5">Leaf</tissue>
    </source>
</reference>
<dbReference type="EMBL" id="JAVXUP010005198">
    <property type="protein sequence ID" value="KAK2996356.1"/>
    <property type="molecule type" value="Genomic_DNA"/>
</dbReference>
<evidence type="ECO:0000256" key="3">
    <source>
        <dbReference type="SAM" id="Phobius"/>
    </source>
</evidence>
<keyword evidence="3" id="KW-0812">Transmembrane</keyword>
<evidence type="ECO:0000256" key="1">
    <source>
        <dbReference type="ARBA" id="ARBA00004687"/>
    </source>
</evidence>
<comment type="pathway">
    <text evidence="1">Glycolipid biosynthesis; glycosylphosphatidylinositol-anchor biosynthesis.</text>
</comment>
<keyword evidence="6" id="KW-1185">Reference proteome</keyword>
<organism evidence="5 6">
    <name type="scientific">Escallonia herrerae</name>
    <dbReference type="NCBI Taxonomy" id="1293975"/>
    <lineage>
        <taxon>Eukaryota</taxon>
        <taxon>Viridiplantae</taxon>
        <taxon>Streptophyta</taxon>
        <taxon>Embryophyta</taxon>
        <taxon>Tracheophyta</taxon>
        <taxon>Spermatophyta</taxon>
        <taxon>Magnoliopsida</taxon>
        <taxon>eudicotyledons</taxon>
        <taxon>Gunneridae</taxon>
        <taxon>Pentapetalae</taxon>
        <taxon>asterids</taxon>
        <taxon>campanulids</taxon>
        <taxon>Escalloniales</taxon>
        <taxon>Escalloniaceae</taxon>
        <taxon>Escallonia</taxon>
    </lineage>
</organism>
<comment type="caution">
    <text evidence="5">The sequence shown here is derived from an EMBL/GenBank/DDBJ whole genome shotgun (WGS) entry which is preliminary data.</text>
</comment>
<dbReference type="AlphaFoldDB" id="A0AA88SBK7"/>
<evidence type="ECO:0000313" key="6">
    <source>
        <dbReference type="Proteomes" id="UP001188597"/>
    </source>
</evidence>
<dbReference type="Pfam" id="PF10181">
    <property type="entry name" value="PIG-H"/>
    <property type="match status" value="1"/>
</dbReference>
<protein>
    <recommendedName>
        <fullName evidence="4">Phosphatidylinositol N-acetylglucosaminyltransferase subunit H conserved domain-containing protein</fullName>
    </recommendedName>
</protein>
<comment type="similarity">
    <text evidence="2">Belongs to the PIGH family.</text>
</comment>
<evidence type="ECO:0000259" key="4">
    <source>
        <dbReference type="Pfam" id="PF10181"/>
    </source>
</evidence>
<dbReference type="InterPro" id="IPR019328">
    <property type="entry name" value="PIGH-H_dom"/>
</dbReference>
<dbReference type="Proteomes" id="UP001188597">
    <property type="component" value="Unassembled WGS sequence"/>
</dbReference>
<dbReference type="GO" id="GO:0006506">
    <property type="term" value="P:GPI anchor biosynthetic process"/>
    <property type="evidence" value="ECO:0007669"/>
    <property type="project" value="InterPro"/>
</dbReference>